<dbReference type="PANTHER" id="PTHR34222">
    <property type="entry name" value="GAG_PRE-INTEGRS DOMAIN-CONTAINING PROTEIN"/>
    <property type="match status" value="1"/>
</dbReference>
<feature type="compositionally biased region" description="Low complexity" evidence="1">
    <location>
        <begin position="169"/>
        <end position="183"/>
    </location>
</feature>
<evidence type="ECO:0000256" key="1">
    <source>
        <dbReference type="SAM" id="MobiDB-lite"/>
    </source>
</evidence>
<protein>
    <recommendedName>
        <fullName evidence="4">Retrotransposon gag domain-containing protein</fullName>
    </recommendedName>
</protein>
<evidence type="ECO:0000313" key="2">
    <source>
        <dbReference type="EMBL" id="KAF2315686.1"/>
    </source>
</evidence>
<proteinExistence type="predicted"/>
<feature type="region of interest" description="Disordered" evidence="1">
    <location>
        <begin position="128"/>
        <end position="183"/>
    </location>
</feature>
<feature type="compositionally biased region" description="Polar residues" evidence="1">
    <location>
        <begin position="128"/>
        <end position="146"/>
    </location>
</feature>
<dbReference type="AlphaFoldDB" id="A0A6A6MTP7"/>
<comment type="caution">
    <text evidence="2">The sequence shown here is derived from an EMBL/GenBank/DDBJ whole genome shotgun (WGS) entry which is preliminary data.</text>
</comment>
<reference evidence="2 3" key="1">
    <citation type="journal article" date="2020" name="Mol. Plant">
        <title>The Chromosome-Based Rubber Tree Genome Provides New Insights into Spurge Genome Evolution and Rubber Biosynthesis.</title>
        <authorList>
            <person name="Liu J."/>
            <person name="Shi C."/>
            <person name="Shi C.C."/>
            <person name="Li W."/>
            <person name="Zhang Q.J."/>
            <person name="Zhang Y."/>
            <person name="Li K."/>
            <person name="Lu H.F."/>
            <person name="Shi C."/>
            <person name="Zhu S.T."/>
            <person name="Xiao Z.Y."/>
            <person name="Nan H."/>
            <person name="Yue Y."/>
            <person name="Zhu X.G."/>
            <person name="Wu Y."/>
            <person name="Hong X.N."/>
            <person name="Fan G.Y."/>
            <person name="Tong Y."/>
            <person name="Zhang D."/>
            <person name="Mao C.L."/>
            <person name="Liu Y.L."/>
            <person name="Hao S.J."/>
            <person name="Liu W.Q."/>
            <person name="Lv M.Q."/>
            <person name="Zhang H.B."/>
            <person name="Liu Y."/>
            <person name="Hu-Tang G.R."/>
            <person name="Wang J.P."/>
            <person name="Wang J.H."/>
            <person name="Sun Y.H."/>
            <person name="Ni S.B."/>
            <person name="Chen W.B."/>
            <person name="Zhang X.C."/>
            <person name="Jiao Y.N."/>
            <person name="Eichler E.E."/>
            <person name="Li G.H."/>
            <person name="Liu X."/>
            <person name="Gao L.Z."/>
        </authorList>
    </citation>
    <scope>NUCLEOTIDE SEQUENCE [LARGE SCALE GENOMIC DNA]</scope>
    <source>
        <strain evidence="3">cv. GT1</strain>
        <tissue evidence="2">Leaf</tissue>
    </source>
</reference>
<accession>A0A6A6MTP7</accession>
<evidence type="ECO:0008006" key="4">
    <source>
        <dbReference type="Google" id="ProtNLM"/>
    </source>
</evidence>
<feature type="compositionally biased region" description="Polar residues" evidence="1">
    <location>
        <begin position="157"/>
        <end position="168"/>
    </location>
</feature>
<keyword evidence="3" id="KW-1185">Reference proteome</keyword>
<evidence type="ECO:0000313" key="3">
    <source>
        <dbReference type="Proteomes" id="UP000467840"/>
    </source>
</evidence>
<sequence length="219" mass="24888">MTALWDQLSLSKPLWHDIRDAELYAKERDEFWVYQFTLALNDEFESVRSSLLHRDPFPKLEIVVTELLSEEAHLAILKSQQSIITTDTMLATLASSQSQNKVTCRYCHKQRHHISNCFRLQSKQGIGRNNQSKFKSSKAPTHTTAAATERQTDDQPMVTSKRSSTSANSVSPPTISSPSNIIPSRVRHPPSYLHDYHYYSAIVSLHEPSSYKEASTNPL</sequence>
<name>A0A6A6MTP7_HEVBR</name>
<dbReference type="Proteomes" id="UP000467840">
    <property type="component" value="Chromosome 15"/>
</dbReference>
<dbReference type="PANTHER" id="PTHR34222:SF100">
    <property type="entry name" value="CCHC-TYPE DOMAIN-CONTAINING PROTEIN"/>
    <property type="match status" value="1"/>
</dbReference>
<dbReference type="EMBL" id="JAAGAX010000005">
    <property type="protein sequence ID" value="KAF2315686.1"/>
    <property type="molecule type" value="Genomic_DNA"/>
</dbReference>
<gene>
    <name evidence="2" type="ORF">GH714_040215</name>
</gene>
<organism evidence="2 3">
    <name type="scientific">Hevea brasiliensis</name>
    <name type="common">Para rubber tree</name>
    <name type="synonym">Siphonia brasiliensis</name>
    <dbReference type="NCBI Taxonomy" id="3981"/>
    <lineage>
        <taxon>Eukaryota</taxon>
        <taxon>Viridiplantae</taxon>
        <taxon>Streptophyta</taxon>
        <taxon>Embryophyta</taxon>
        <taxon>Tracheophyta</taxon>
        <taxon>Spermatophyta</taxon>
        <taxon>Magnoliopsida</taxon>
        <taxon>eudicotyledons</taxon>
        <taxon>Gunneridae</taxon>
        <taxon>Pentapetalae</taxon>
        <taxon>rosids</taxon>
        <taxon>fabids</taxon>
        <taxon>Malpighiales</taxon>
        <taxon>Euphorbiaceae</taxon>
        <taxon>Crotonoideae</taxon>
        <taxon>Micrandreae</taxon>
        <taxon>Hevea</taxon>
    </lineage>
</organism>